<evidence type="ECO:0000313" key="1">
    <source>
        <dbReference type="EMBL" id="UPW41569.1"/>
    </source>
</evidence>
<name>A0A976N1L6_9VIRU</name>
<accession>A0A976N1L6</accession>
<organism evidence="1">
    <name type="scientific">Peromfec virus RodF8_53</name>
    <dbReference type="NCBI Taxonomy" id="2929382"/>
    <lineage>
        <taxon>Viruses</taxon>
        <taxon>Monodnaviria</taxon>
        <taxon>Sangervirae</taxon>
        <taxon>Phixviricota</taxon>
        <taxon>Malgrandaviricetes</taxon>
        <taxon>Petitvirales</taxon>
        <taxon>Microviridae</taxon>
    </lineage>
</organism>
<protein>
    <submittedName>
        <fullName evidence="1">DNA binding protein</fullName>
    </submittedName>
</protein>
<proteinExistence type="predicted"/>
<reference evidence="1" key="1">
    <citation type="submission" date="2022-02" db="EMBL/GenBank/DDBJ databases">
        <title>Towards deciphering the DNA virus diversity associated with rodent species in the families Cricetidae and Heteromyidae.</title>
        <authorList>
            <person name="Lund M."/>
            <person name="Larsen B.B."/>
            <person name="Gryseels S."/>
            <person name="Kraberger S."/>
            <person name="Rowsey D.M."/>
            <person name="Steger L."/>
            <person name="Yule K.M."/>
            <person name="Upham N.S."/>
            <person name="Worobey M."/>
            <person name="Van Doorslaer K."/>
            <person name="Varsani A."/>
        </authorList>
    </citation>
    <scope>NUCLEOTIDE SEQUENCE</scope>
    <source>
        <strain evidence="1">NeonRodF8_53</strain>
    </source>
</reference>
<dbReference type="EMBL" id="OM869629">
    <property type="protein sequence ID" value="UPW41569.1"/>
    <property type="molecule type" value="Genomic_DNA"/>
</dbReference>
<sequence>MVRRKRLNSLYSRRVFSRTARKVHKKNLIRKVSRGGIRF</sequence>